<keyword evidence="1" id="KW-0175">Coiled coil</keyword>
<reference evidence="3 4" key="2">
    <citation type="journal article" date="2012" name="PLoS ONE">
        <title>An ancient pathway combining carbon dioxide fixation with the generation and utilization of a sodium ion gradient for ATP synthesis.</title>
        <authorList>
            <person name="Poehlein A."/>
            <person name="Schmidt S."/>
            <person name="Kaster A.K."/>
            <person name="Goenrich M."/>
            <person name="Vollmers J."/>
            <person name="Thurmer A."/>
            <person name="Bertsch J."/>
            <person name="Schuchmann K."/>
            <person name="Voigt B."/>
            <person name="Hecker M."/>
            <person name="Daniel R."/>
            <person name="Thauer R.K."/>
            <person name="Gottschalk G."/>
            <person name="Muller V."/>
        </authorList>
    </citation>
    <scope>NUCLEOTIDE SEQUENCE [LARGE SCALE GENOMIC DNA]</scope>
    <source>
        <strain evidence="4">ATCC 29683 / DSM 1030 / JCM 2381 / KCTC 1655 / WB1</strain>
    </source>
</reference>
<dbReference type="HOGENOM" id="CLU_2103667_0_0_9"/>
<protein>
    <submittedName>
        <fullName evidence="3">Uncharacterized protein</fullName>
    </submittedName>
</protein>
<evidence type="ECO:0000313" key="4">
    <source>
        <dbReference type="Proteomes" id="UP000007177"/>
    </source>
</evidence>
<keyword evidence="2" id="KW-1133">Transmembrane helix</keyword>
<accession>H6LDD3</accession>
<dbReference type="AlphaFoldDB" id="H6LDD3"/>
<evidence type="ECO:0000256" key="1">
    <source>
        <dbReference type="SAM" id="Coils"/>
    </source>
</evidence>
<dbReference type="EMBL" id="CP002987">
    <property type="protein sequence ID" value="AFA47905.1"/>
    <property type="molecule type" value="Genomic_DNA"/>
</dbReference>
<dbReference type="Proteomes" id="UP000007177">
    <property type="component" value="Chromosome"/>
</dbReference>
<gene>
    <name evidence="3" type="ordered locus">Awo_c11210</name>
</gene>
<reference evidence="4" key="1">
    <citation type="submission" date="2011-07" db="EMBL/GenBank/DDBJ databases">
        <title>Complete genome sequence of Acetobacterium woodii.</title>
        <authorList>
            <person name="Poehlein A."/>
            <person name="Schmidt S."/>
            <person name="Kaster A.-K."/>
            <person name="Goenrich M."/>
            <person name="Vollmers J."/>
            <person name="Thuermer A."/>
            <person name="Gottschalk G."/>
            <person name="Thauer R.K."/>
            <person name="Daniel R."/>
            <person name="Mueller V."/>
        </authorList>
    </citation>
    <scope>NUCLEOTIDE SEQUENCE [LARGE SCALE GENOMIC DNA]</scope>
    <source>
        <strain evidence="4">ATCC 29683 / DSM 1030 / JCM 2381 / KCTC 1655 / WB1</strain>
    </source>
</reference>
<dbReference type="RefSeq" id="WP_014355508.1">
    <property type="nucleotide sequence ID" value="NC_016894.1"/>
</dbReference>
<keyword evidence="4" id="KW-1185">Reference proteome</keyword>
<organism evidence="3 4">
    <name type="scientific">Acetobacterium woodii (strain ATCC 29683 / DSM 1030 / JCM 2381 / KCTC 1655 / WB1)</name>
    <dbReference type="NCBI Taxonomy" id="931626"/>
    <lineage>
        <taxon>Bacteria</taxon>
        <taxon>Bacillati</taxon>
        <taxon>Bacillota</taxon>
        <taxon>Clostridia</taxon>
        <taxon>Eubacteriales</taxon>
        <taxon>Eubacteriaceae</taxon>
        <taxon>Acetobacterium</taxon>
    </lineage>
</organism>
<feature type="coiled-coil region" evidence="1">
    <location>
        <begin position="35"/>
        <end position="62"/>
    </location>
</feature>
<name>H6LDD3_ACEWD</name>
<feature type="transmembrane region" description="Helical" evidence="2">
    <location>
        <begin position="12"/>
        <end position="30"/>
    </location>
</feature>
<keyword evidence="2" id="KW-0812">Transmembrane</keyword>
<proteinExistence type="predicted"/>
<dbReference type="KEGG" id="awo:Awo_c11210"/>
<evidence type="ECO:0000313" key="3">
    <source>
        <dbReference type="EMBL" id="AFA47905.1"/>
    </source>
</evidence>
<evidence type="ECO:0000256" key="2">
    <source>
        <dbReference type="SAM" id="Phobius"/>
    </source>
</evidence>
<keyword evidence="2" id="KW-0472">Membrane</keyword>
<sequence>MKDETKQELLYVLRTGLFMVVVFYVTLYIFSIPVQLQQREAIKQAESEYVALQQQIEENKSQITTESDLGDLSDMPELAPSNDGYQFTDWTYQTPFSYTINERVLDVIESAIDAF</sequence>